<gene>
    <name evidence="2" type="ORF">HCOI_00153500</name>
</gene>
<reference evidence="2" key="2">
    <citation type="submission" date="2013-05" db="EMBL/GenBank/DDBJ databases">
        <title>The genome and transcriptome of Haemonchus contortus: a key model parasite for drug and vaccine discovery.</title>
        <authorList>
            <person name="Laing R."/>
            <person name="Kikuchi T."/>
            <person name="Martinelli A."/>
            <person name="Tsai I.J."/>
            <person name="Beech R.N."/>
            <person name="Redman E."/>
            <person name="Holroyd N."/>
            <person name="Bartley D.J."/>
            <person name="Beasley H."/>
            <person name="Britton C."/>
            <person name="Curran D."/>
            <person name="Devaney E."/>
            <person name="Gilabert A."/>
            <person name="Jackson F."/>
            <person name="Hunt M."/>
            <person name="Johnston S."/>
            <person name="Kryukov I."/>
            <person name="Li K."/>
            <person name="Morrison A.A."/>
            <person name="Reid A.J."/>
            <person name="Sargison N."/>
            <person name="Saunders G."/>
            <person name="Wasmuth J.D."/>
            <person name="Wolstenholme A."/>
            <person name="Berriman M."/>
            <person name="Gilleard J.S."/>
            <person name="Cotton J.A."/>
        </authorList>
    </citation>
    <scope>NUCLEOTIDE SEQUENCE [LARGE SCALE GENOMIC DNA]</scope>
    <source>
        <strain evidence="2">ISE/inbred ISE</strain>
    </source>
</reference>
<organism evidence="2">
    <name type="scientific">Haemonchus contortus</name>
    <name type="common">Barber pole worm</name>
    <dbReference type="NCBI Taxonomy" id="6289"/>
    <lineage>
        <taxon>Eukaryota</taxon>
        <taxon>Metazoa</taxon>
        <taxon>Ecdysozoa</taxon>
        <taxon>Nematoda</taxon>
        <taxon>Chromadorea</taxon>
        <taxon>Rhabditida</taxon>
        <taxon>Rhabditina</taxon>
        <taxon>Rhabditomorpha</taxon>
        <taxon>Strongyloidea</taxon>
        <taxon>Trichostrongylidae</taxon>
        <taxon>Haemonchus</taxon>
    </lineage>
</organism>
<protein>
    <submittedName>
        <fullName evidence="2">Uncharacterized protein</fullName>
    </submittedName>
</protein>
<dbReference type="AlphaFoldDB" id="U6PLR8"/>
<comment type="caution">
    <text evidence="2">The sequence shown here is derived from an EMBL/GenBank/DDBJ whole genome shotgun (WGS) entry which is preliminary data.</text>
</comment>
<name>U6PLR8_HAECO</name>
<dbReference type="EMBL" id="CAVP010052268">
    <property type="protein sequence ID" value="CDL93757.1"/>
    <property type="molecule type" value="Genomic_DNA"/>
</dbReference>
<evidence type="ECO:0000313" key="2">
    <source>
        <dbReference type="EMBL" id="CDL93757.1"/>
    </source>
</evidence>
<sequence length="141" mass="16003">MGTLMVTGIRLRPREAGLGRILKNPVKVYNKNQLMWLRFSWLEPLAHARACVAARYIHTDTTDATSGDQDQVLVDKLAEILSLMQGRMEQQEKAVQHMLKQQKDTSDSFRRALEKMEVRMSGANPAAAKHPISDSLCRRID</sequence>
<feature type="region of interest" description="Disordered" evidence="1">
    <location>
        <begin position="121"/>
        <end position="141"/>
    </location>
</feature>
<evidence type="ECO:0000256" key="1">
    <source>
        <dbReference type="SAM" id="MobiDB-lite"/>
    </source>
</evidence>
<reference evidence="2" key="1">
    <citation type="submission" date="2013-03" db="EMBL/GenBank/DDBJ databases">
        <authorList>
            <person name="Aslett M."/>
        </authorList>
    </citation>
    <scope>NUCLEOTIDE SEQUENCE [LARGE SCALE GENOMIC DNA]</scope>
    <source>
        <strain evidence="2">ISE/inbred ISE</strain>
    </source>
</reference>
<accession>U6PLR8</accession>
<proteinExistence type="predicted"/>